<keyword evidence="2" id="KW-1185">Reference proteome</keyword>
<evidence type="ECO:0000313" key="2">
    <source>
        <dbReference type="Proteomes" id="UP001281147"/>
    </source>
</evidence>
<reference evidence="1" key="1">
    <citation type="submission" date="2023-07" db="EMBL/GenBank/DDBJ databases">
        <title>Black Yeasts Isolated from many extreme environments.</title>
        <authorList>
            <person name="Coleine C."/>
            <person name="Stajich J.E."/>
            <person name="Selbmann L."/>
        </authorList>
    </citation>
    <scope>NUCLEOTIDE SEQUENCE</scope>
    <source>
        <strain evidence="1">CCFEE 5714</strain>
    </source>
</reference>
<dbReference type="Proteomes" id="UP001281147">
    <property type="component" value="Unassembled WGS sequence"/>
</dbReference>
<accession>A0ACC3NZX7</accession>
<protein>
    <submittedName>
        <fullName evidence="1">Uncharacterized protein</fullName>
    </submittedName>
</protein>
<sequence length="288" mass="31392">MAQQGLEAFYYCATFLASSIEIAAIVVLAKVDFGVSTYGMGDDTVRVTDAVAMIVLLPLVYALAALPTRVVVNAKTSGDNGDSDSARETSSSKFFLFALCWLLALYPFWSALNVAFGPSKSTIAKKRLWLHMSLVLFSVFASGTCAPVHPGLSIYGNLDCMARRREEPFGITTSSSPSAVAEPSVRQAANMGNVRGIDKHYTARLWPPLVCFANSAVAGPHECGYRRQRRGQQLDVWADCRSDHSRTSLSRDVELIHGGTKSRMVWCTAVVTSAESNGRRLDKWCYGT</sequence>
<evidence type="ECO:0000313" key="1">
    <source>
        <dbReference type="EMBL" id="KAK3726158.1"/>
    </source>
</evidence>
<proteinExistence type="predicted"/>
<name>A0ACC3NZX7_9PEZI</name>
<gene>
    <name evidence="1" type="ORF">LTR37_000306</name>
</gene>
<organism evidence="1 2">
    <name type="scientific">Vermiconidia calcicola</name>
    <dbReference type="NCBI Taxonomy" id="1690605"/>
    <lineage>
        <taxon>Eukaryota</taxon>
        <taxon>Fungi</taxon>
        <taxon>Dikarya</taxon>
        <taxon>Ascomycota</taxon>
        <taxon>Pezizomycotina</taxon>
        <taxon>Dothideomycetes</taxon>
        <taxon>Dothideomycetidae</taxon>
        <taxon>Mycosphaerellales</taxon>
        <taxon>Extremaceae</taxon>
        <taxon>Vermiconidia</taxon>
    </lineage>
</organism>
<comment type="caution">
    <text evidence="1">The sequence shown here is derived from an EMBL/GenBank/DDBJ whole genome shotgun (WGS) entry which is preliminary data.</text>
</comment>
<dbReference type="EMBL" id="JAUTXU010000001">
    <property type="protein sequence ID" value="KAK3726158.1"/>
    <property type="molecule type" value="Genomic_DNA"/>
</dbReference>